<reference evidence="2 3" key="1">
    <citation type="submission" date="2021-05" db="EMBL/GenBank/DDBJ databases">
        <title>Genome Assembly of Synthetic Allotetraploid Brassica napus Reveals Homoeologous Exchanges between Subgenomes.</title>
        <authorList>
            <person name="Davis J.T."/>
        </authorList>
    </citation>
    <scope>NUCLEOTIDE SEQUENCE [LARGE SCALE GENOMIC DNA]</scope>
    <source>
        <strain evidence="3">cv. Da-Ae</strain>
        <tissue evidence="2">Seedling</tissue>
    </source>
</reference>
<feature type="region of interest" description="Disordered" evidence="1">
    <location>
        <begin position="45"/>
        <end position="72"/>
    </location>
</feature>
<organism evidence="2 3">
    <name type="scientific">Brassica napus</name>
    <name type="common">Rape</name>
    <dbReference type="NCBI Taxonomy" id="3708"/>
    <lineage>
        <taxon>Eukaryota</taxon>
        <taxon>Viridiplantae</taxon>
        <taxon>Streptophyta</taxon>
        <taxon>Embryophyta</taxon>
        <taxon>Tracheophyta</taxon>
        <taxon>Spermatophyta</taxon>
        <taxon>Magnoliopsida</taxon>
        <taxon>eudicotyledons</taxon>
        <taxon>Gunneridae</taxon>
        <taxon>Pentapetalae</taxon>
        <taxon>rosids</taxon>
        <taxon>malvids</taxon>
        <taxon>Brassicales</taxon>
        <taxon>Brassicaceae</taxon>
        <taxon>Brassiceae</taxon>
        <taxon>Brassica</taxon>
    </lineage>
</organism>
<dbReference type="Proteomes" id="UP000824890">
    <property type="component" value="Unassembled WGS sequence"/>
</dbReference>
<accession>A0ABQ7XSZ1</accession>
<feature type="region of interest" description="Disordered" evidence="1">
    <location>
        <begin position="89"/>
        <end position="115"/>
    </location>
</feature>
<name>A0ABQ7XSZ1_BRANA</name>
<dbReference type="EMBL" id="JAGKQM010000019">
    <property type="protein sequence ID" value="KAH0859044.1"/>
    <property type="molecule type" value="Genomic_DNA"/>
</dbReference>
<feature type="non-terminal residue" evidence="2">
    <location>
        <position position="172"/>
    </location>
</feature>
<evidence type="ECO:0000313" key="2">
    <source>
        <dbReference type="EMBL" id="KAH0859044.1"/>
    </source>
</evidence>
<gene>
    <name evidence="2" type="ORF">HID58_087305</name>
</gene>
<comment type="caution">
    <text evidence="2">The sequence shown here is derived from an EMBL/GenBank/DDBJ whole genome shotgun (WGS) entry which is preliminary data.</text>
</comment>
<feature type="non-terminal residue" evidence="2">
    <location>
        <position position="1"/>
    </location>
</feature>
<proteinExistence type="predicted"/>
<sequence length="172" mass="19716">EFELFTLFRRVKTVLLPLVRWYLFDREKVIAIRGRGRRRRYPTVLTSLPKSGRGSELRKQRGPTLRSRSQTQSPGLLARPVLIVIPVGGPRRAPNASTGSVGDRALDDDIDSSTHRRRRRALEEINSVNSNSRAQSFLPRYKLLAKVLCKLTRALVSQMYRTPLRGDFRMTT</sequence>
<evidence type="ECO:0000256" key="1">
    <source>
        <dbReference type="SAM" id="MobiDB-lite"/>
    </source>
</evidence>
<protein>
    <submittedName>
        <fullName evidence="2">Uncharacterized protein</fullName>
    </submittedName>
</protein>
<keyword evidence="3" id="KW-1185">Reference proteome</keyword>
<evidence type="ECO:0000313" key="3">
    <source>
        <dbReference type="Proteomes" id="UP000824890"/>
    </source>
</evidence>